<sequence>MKIILQNNEEDCLLACYAMLLNDLGHKVPLYEIYDKDSLPADGLNLEYLLSLNDRFYTTIKAYRASFEGVYRFYQENKRRLILHWNNDHFVVLEKINLNQVTIVDPAIGRLRYSNEEFLEHYSGTMVAVNKAQNFQEVKYKSIFWKYFKKTLKAKPIILFLISLLLIQVGVLLFSVVLRQILTENPKIISSILVLSMVIIFQLVGFHIKNGALDKYNFDFDKYYSNKVFQNILEKPLLYFRNQLSGGVTEKVNIKSILRDNVTLKIIPSSISLISVVVIFIYLMIISVRLSLILIIMIFIYSMLSIVIYQRQNEYNQTYLQYLIDFNSELQIDLDDIDYIKIMRKEKKTLESWKYHNKQLTSKYSQILKLENCSLSIGTIFNYISLSMIIIIAVYYKDYIQISLADLLVYQTSISLLISSIEQVKSAVFEINRLDVYADRQGDLLKKSDPIVTPSKKSDEYLIRAKHLNFSYGTRLIYNNLNLTINKGEKLAIVGKSGSGKSTLLLLLAGVLRYEGELNYGVEKIEDSLSVVLQNMTLRKGSVLENLEWNSEDADLLTQVLDDTTASEVIEQLPNKIYSKLLKQGKNLSGGQIQKILIAKSLLKKDAIILWDEAFSNLDEQSKNKIYQNVLQNDKYYDKTMLIVSHHLDIVNYVNGIIFIDSETGEVIKDKHEHLMKTNINYQNFIKSKV</sequence>
<dbReference type="InterPro" id="IPR039421">
    <property type="entry name" value="Type_1_exporter"/>
</dbReference>
<keyword evidence="15" id="KW-1185">Reference proteome</keyword>
<keyword evidence="2 10" id="KW-0812">Transmembrane</keyword>
<evidence type="ECO:0000256" key="1">
    <source>
        <dbReference type="ARBA" id="ARBA00004651"/>
    </source>
</evidence>
<dbReference type="CDD" id="cd02425">
    <property type="entry name" value="Peptidase_C39F"/>
    <property type="match status" value="1"/>
</dbReference>
<dbReference type="AlphaFoldDB" id="A0A7X6N1Y8"/>
<keyword evidence="4" id="KW-0378">Hydrolase</keyword>
<dbReference type="InterPro" id="IPR027417">
    <property type="entry name" value="P-loop_NTPase"/>
</dbReference>
<feature type="transmembrane region" description="Helical" evidence="10">
    <location>
        <begin position="266"/>
        <end position="285"/>
    </location>
</feature>
<feature type="domain" description="ABC transmembrane type-1" evidence="12">
    <location>
        <begin position="158"/>
        <end position="424"/>
    </location>
</feature>
<keyword evidence="4" id="KW-0645">Protease</keyword>
<dbReference type="GO" id="GO:0005886">
    <property type="term" value="C:plasma membrane"/>
    <property type="evidence" value="ECO:0007669"/>
    <property type="project" value="UniProtKB-SubCell"/>
</dbReference>
<dbReference type="PROSITE" id="PS50990">
    <property type="entry name" value="PEPTIDASE_C39"/>
    <property type="match status" value="1"/>
</dbReference>
<proteinExistence type="predicted"/>
<dbReference type="Gene3D" id="1.20.1560.10">
    <property type="entry name" value="ABC transporter type 1, transmembrane domain"/>
    <property type="match status" value="1"/>
</dbReference>
<evidence type="ECO:0000256" key="10">
    <source>
        <dbReference type="SAM" id="Phobius"/>
    </source>
</evidence>
<protein>
    <submittedName>
        <fullName evidence="14">ATP-binding cassette domain-containing protein</fullName>
    </submittedName>
</protein>
<dbReference type="InterPro" id="IPR017871">
    <property type="entry name" value="ABC_transporter-like_CS"/>
</dbReference>
<evidence type="ECO:0000259" key="11">
    <source>
        <dbReference type="PROSITE" id="PS50893"/>
    </source>
</evidence>
<evidence type="ECO:0000256" key="8">
    <source>
        <dbReference type="ARBA" id="ARBA00023136"/>
    </source>
</evidence>
<evidence type="ECO:0000256" key="5">
    <source>
        <dbReference type="ARBA" id="ARBA00022840"/>
    </source>
</evidence>
<evidence type="ECO:0000256" key="9">
    <source>
        <dbReference type="ARBA" id="ARBA00043264"/>
    </source>
</evidence>
<keyword evidence="7 10" id="KW-1133">Transmembrane helix</keyword>
<evidence type="ECO:0000256" key="4">
    <source>
        <dbReference type="ARBA" id="ARBA00022807"/>
    </source>
</evidence>
<keyword evidence="5 14" id="KW-0067">ATP-binding</keyword>
<evidence type="ECO:0000256" key="2">
    <source>
        <dbReference type="ARBA" id="ARBA00022692"/>
    </source>
</evidence>
<gene>
    <name evidence="14" type="ORF">HF992_07260</name>
</gene>
<keyword evidence="9" id="KW-0080">Bacteriocin transport</keyword>
<dbReference type="GO" id="GO:0043213">
    <property type="term" value="P:bacteriocin transport"/>
    <property type="evidence" value="ECO:0007669"/>
    <property type="project" value="UniProtKB-KW"/>
</dbReference>
<evidence type="ECO:0000313" key="14">
    <source>
        <dbReference type="EMBL" id="NKZ20634.1"/>
    </source>
</evidence>
<dbReference type="SUPFAM" id="SSF90123">
    <property type="entry name" value="ABC transporter transmembrane region"/>
    <property type="match status" value="1"/>
</dbReference>
<dbReference type="SMART" id="SM00382">
    <property type="entry name" value="AAA"/>
    <property type="match status" value="1"/>
</dbReference>
<comment type="subcellular location">
    <subcellularLocation>
        <location evidence="1">Cell membrane</location>
        <topology evidence="1">Multi-pass membrane protein</topology>
    </subcellularLocation>
</comment>
<dbReference type="GO" id="GO:0016887">
    <property type="term" value="F:ATP hydrolysis activity"/>
    <property type="evidence" value="ECO:0007669"/>
    <property type="project" value="InterPro"/>
</dbReference>
<dbReference type="GO" id="GO:0008234">
    <property type="term" value="F:cysteine-type peptidase activity"/>
    <property type="evidence" value="ECO:0007669"/>
    <property type="project" value="UniProtKB-KW"/>
</dbReference>
<keyword evidence="6" id="KW-0813">Transport</keyword>
<dbReference type="Pfam" id="PF03412">
    <property type="entry name" value="Peptidase_C39"/>
    <property type="match status" value="1"/>
</dbReference>
<feature type="transmembrane region" description="Helical" evidence="10">
    <location>
        <begin position="188"/>
        <end position="208"/>
    </location>
</feature>
<feature type="transmembrane region" description="Helical" evidence="10">
    <location>
        <begin position="373"/>
        <end position="396"/>
    </location>
</feature>
<feature type="transmembrane region" description="Helical" evidence="10">
    <location>
        <begin position="291"/>
        <end position="309"/>
    </location>
</feature>
<dbReference type="InterPro" id="IPR003593">
    <property type="entry name" value="AAA+_ATPase"/>
</dbReference>
<dbReference type="RefSeq" id="WP_168549384.1">
    <property type="nucleotide sequence ID" value="NZ_JAAXPR010000012.1"/>
</dbReference>
<evidence type="ECO:0000259" key="12">
    <source>
        <dbReference type="PROSITE" id="PS50929"/>
    </source>
</evidence>
<dbReference type="PROSITE" id="PS00211">
    <property type="entry name" value="ABC_TRANSPORTER_1"/>
    <property type="match status" value="1"/>
</dbReference>
<dbReference type="Pfam" id="PF00664">
    <property type="entry name" value="ABC_membrane"/>
    <property type="match status" value="1"/>
</dbReference>
<dbReference type="GO" id="GO:0005524">
    <property type="term" value="F:ATP binding"/>
    <property type="evidence" value="ECO:0007669"/>
    <property type="project" value="UniProtKB-KW"/>
</dbReference>
<dbReference type="InterPro" id="IPR033839">
    <property type="entry name" value="Lacticin_481_peptidase"/>
</dbReference>
<dbReference type="GO" id="GO:0006508">
    <property type="term" value="P:proteolysis"/>
    <property type="evidence" value="ECO:0007669"/>
    <property type="project" value="InterPro"/>
</dbReference>
<dbReference type="SUPFAM" id="SSF52540">
    <property type="entry name" value="P-loop containing nucleoside triphosphate hydrolases"/>
    <property type="match status" value="1"/>
</dbReference>
<keyword evidence="6" id="KW-0653">Protein transport</keyword>
<evidence type="ECO:0000256" key="6">
    <source>
        <dbReference type="ARBA" id="ARBA00022927"/>
    </source>
</evidence>
<dbReference type="InterPro" id="IPR005074">
    <property type="entry name" value="Peptidase_C39"/>
</dbReference>
<dbReference type="InterPro" id="IPR011527">
    <property type="entry name" value="ABC1_TM_dom"/>
</dbReference>
<keyword evidence="3" id="KW-0547">Nucleotide-binding</keyword>
<reference evidence="14 15" key="1">
    <citation type="submission" date="2020-04" db="EMBL/GenBank/DDBJ databases">
        <title>MicrobeNet Type strains.</title>
        <authorList>
            <person name="Nicholson A.C."/>
        </authorList>
    </citation>
    <scope>NUCLEOTIDE SEQUENCE [LARGE SCALE GENOMIC DNA]</scope>
    <source>
        <strain evidence="14 15">CCUG 69612</strain>
    </source>
</reference>
<feature type="transmembrane region" description="Helical" evidence="10">
    <location>
        <begin position="157"/>
        <end position="182"/>
    </location>
</feature>
<dbReference type="InterPro" id="IPR036640">
    <property type="entry name" value="ABC1_TM_sf"/>
</dbReference>
<dbReference type="Gene3D" id="3.90.70.10">
    <property type="entry name" value="Cysteine proteinases"/>
    <property type="match status" value="1"/>
</dbReference>
<accession>A0A7X6N1Y8</accession>
<dbReference type="Proteomes" id="UP000522720">
    <property type="component" value="Unassembled WGS sequence"/>
</dbReference>
<evidence type="ECO:0000259" key="13">
    <source>
        <dbReference type="PROSITE" id="PS50990"/>
    </source>
</evidence>
<evidence type="ECO:0000256" key="3">
    <source>
        <dbReference type="ARBA" id="ARBA00022741"/>
    </source>
</evidence>
<keyword evidence="4" id="KW-0788">Thiol protease</keyword>
<dbReference type="Gene3D" id="3.40.50.300">
    <property type="entry name" value="P-loop containing nucleotide triphosphate hydrolases"/>
    <property type="match status" value="1"/>
</dbReference>
<feature type="domain" description="Peptidase C39" evidence="13">
    <location>
        <begin position="6"/>
        <end position="129"/>
    </location>
</feature>
<evidence type="ECO:0000313" key="15">
    <source>
        <dbReference type="Proteomes" id="UP000522720"/>
    </source>
</evidence>
<dbReference type="GO" id="GO:0015031">
    <property type="term" value="P:protein transport"/>
    <property type="evidence" value="ECO:0007669"/>
    <property type="project" value="UniProtKB-KW"/>
</dbReference>
<organism evidence="14 15">
    <name type="scientific">Streptococcus ovuberis</name>
    <dbReference type="NCBI Taxonomy" id="1936207"/>
    <lineage>
        <taxon>Bacteria</taxon>
        <taxon>Bacillati</taxon>
        <taxon>Bacillota</taxon>
        <taxon>Bacilli</taxon>
        <taxon>Lactobacillales</taxon>
        <taxon>Streptococcaceae</taxon>
        <taxon>Streptococcus</taxon>
    </lineage>
</organism>
<dbReference type="PANTHER" id="PTHR24221:SF654">
    <property type="entry name" value="ATP-BINDING CASSETTE SUB-FAMILY B MEMBER 6"/>
    <property type="match status" value="1"/>
</dbReference>
<evidence type="ECO:0000256" key="7">
    <source>
        <dbReference type="ARBA" id="ARBA00022989"/>
    </source>
</evidence>
<dbReference type="Pfam" id="PF00005">
    <property type="entry name" value="ABC_tran"/>
    <property type="match status" value="1"/>
</dbReference>
<feature type="domain" description="ABC transporter" evidence="11">
    <location>
        <begin position="463"/>
        <end position="687"/>
    </location>
</feature>
<keyword evidence="8 10" id="KW-0472">Membrane</keyword>
<name>A0A7X6N1Y8_9STRE</name>
<dbReference type="PROSITE" id="PS50929">
    <property type="entry name" value="ABC_TM1F"/>
    <property type="match status" value="1"/>
</dbReference>
<dbReference type="PROSITE" id="PS50893">
    <property type="entry name" value="ABC_TRANSPORTER_2"/>
    <property type="match status" value="1"/>
</dbReference>
<dbReference type="InterPro" id="IPR003439">
    <property type="entry name" value="ABC_transporter-like_ATP-bd"/>
</dbReference>
<dbReference type="PANTHER" id="PTHR24221">
    <property type="entry name" value="ATP-BINDING CASSETTE SUB-FAMILY B"/>
    <property type="match status" value="1"/>
</dbReference>
<comment type="caution">
    <text evidence="14">The sequence shown here is derived from an EMBL/GenBank/DDBJ whole genome shotgun (WGS) entry which is preliminary data.</text>
</comment>
<dbReference type="GO" id="GO:0140359">
    <property type="term" value="F:ABC-type transporter activity"/>
    <property type="evidence" value="ECO:0007669"/>
    <property type="project" value="InterPro"/>
</dbReference>
<dbReference type="EMBL" id="JAAXPR010000012">
    <property type="protein sequence ID" value="NKZ20634.1"/>
    <property type="molecule type" value="Genomic_DNA"/>
</dbReference>